<keyword evidence="1" id="KW-1133">Transmembrane helix</keyword>
<feature type="transmembrane region" description="Helical" evidence="1">
    <location>
        <begin position="20"/>
        <end position="46"/>
    </location>
</feature>
<evidence type="ECO:0000313" key="3">
    <source>
        <dbReference type="Proteomes" id="UP000273326"/>
    </source>
</evidence>
<reference evidence="3" key="1">
    <citation type="submission" date="2018-12" db="EMBL/GenBank/DDBJ databases">
        <title>Complete genome sequencing of Jeotgalibaca sp. H21T32.</title>
        <authorList>
            <person name="Bae J.-W."/>
            <person name="Lee S.-Y."/>
        </authorList>
    </citation>
    <scope>NUCLEOTIDE SEQUENCE [LARGE SCALE GENOMIC DNA]</scope>
    <source>
        <strain evidence="3">H21T32</strain>
    </source>
</reference>
<accession>A0A3Q9BJU6</accession>
<dbReference type="AlphaFoldDB" id="A0A3Q9BJU6"/>
<dbReference type="EMBL" id="CP034465">
    <property type="protein sequence ID" value="AZP03961.1"/>
    <property type="molecule type" value="Genomic_DNA"/>
</dbReference>
<keyword evidence="1" id="KW-0472">Membrane</keyword>
<dbReference type="OrthoDB" id="1654752at2"/>
<dbReference type="PANTHER" id="PTHR38468">
    <property type="entry name" value="SLL0939 PROTEIN"/>
    <property type="match status" value="1"/>
</dbReference>
<feature type="transmembrane region" description="Helical" evidence="1">
    <location>
        <begin position="81"/>
        <end position="99"/>
    </location>
</feature>
<dbReference type="RefSeq" id="WP_126109039.1">
    <property type="nucleotide sequence ID" value="NZ_CP034465.1"/>
</dbReference>
<evidence type="ECO:0000256" key="1">
    <source>
        <dbReference type="SAM" id="Phobius"/>
    </source>
</evidence>
<evidence type="ECO:0000313" key="2">
    <source>
        <dbReference type="EMBL" id="AZP03961.1"/>
    </source>
</evidence>
<dbReference type="InterPro" id="IPR012427">
    <property type="entry name" value="DUF1622"/>
</dbReference>
<keyword evidence="3" id="KW-1185">Reference proteome</keyword>
<dbReference type="KEGG" id="jeh:EJN90_04335"/>
<keyword evidence="1" id="KW-0812">Transmembrane</keyword>
<gene>
    <name evidence="2" type="ORF">EJN90_04335</name>
</gene>
<dbReference type="PANTHER" id="PTHR38468:SF1">
    <property type="entry name" value="SLL0939 PROTEIN"/>
    <property type="match status" value="1"/>
</dbReference>
<protein>
    <submittedName>
        <fullName evidence="2">DUF1622 domain-containing protein</fullName>
    </submittedName>
</protein>
<sequence length="125" mass="14121">MDLHHYLTLFIPNLASLIEMVGVIIVVYGVIRSIILFIFAGGNLMVSDPKLDLAKALSYSLEFKLAAEILKSVIIQTLDEFVILAAIVILRVVLTYVIHWEIESSEKSEAIEHRNLSDRFKKKGH</sequence>
<name>A0A3Q9BJU6_9LACT</name>
<proteinExistence type="predicted"/>
<dbReference type="Pfam" id="PF07784">
    <property type="entry name" value="DUF1622"/>
    <property type="match status" value="1"/>
</dbReference>
<organism evidence="2 3">
    <name type="scientific">Jeotgalibaca ciconiae</name>
    <dbReference type="NCBI Taxonomy" id="2496265"/>
    <lineage>
        <taxon>Bacteria</taxon>
        <taxon>Bacillati</taxon>
        <taxon>Bacillota</taxon>
        <taxon>Bacilli</taxon>
        <taxon>Lactobacillales</taxon>
        <taxon>Carnobacteriaceae</taxon>
        <taxon>Jeotgalibaca</taxon>
    </lineage>
</organism>
<dbReference type="Proteomes" id="UP000273326">
    <property type="component" value="Chromosome"/>
</dbReference>